<dbReference type="SMART" id="SM00388">
    <property type="entry name" value="HisKA"/>
    <property type="match status" value="1"/>
</dbReference>
<protein>
    <recommendedName>
        <fullName evidence="3">histidine kinase</fullName>
        <ecNumber evidence="3">2.7.13.3</ecNumber>
    </recommendedName>
</protein>
<evidence type="ECO:0000259" key="13">
    <source>
        <dbReference type="PROSITE" id="PS50109"/>
    </source>
</evidence>
<keyword evidence="8 16" id="KW-0418">Kinase</keyword>
<dbReference type="InterPro" id="IPR005467">
    <property type="entry name" value="His_kinase_dom"/>
</dbReference>
<dbReference type="Proteomes" id="UP000295788">
    <property type="component" value="Unassembled WGS sequence"/>
</dbReference>
<dbReference type="InterPro" id="IPR003661">
    <property type="entry name" value="HisK_dim/P_dom"/>
</dbReference>
<keyword evidence="7" id="KW-0547">Nucleotide-binding</keyword>
<dbReference type="Gene3D" id="3.30.565.10">
    <property type="entry name" value="Histidine kinase-like ATPase, C-terminal domain"/>
    <property type="match status" value="1"/>
</dbReference>
<dbReference type="PRINTS" id="PR00344">
    <property type="entry name" value="BCTRLSENSOR"/>
</dbReference>
<dbReference type="CDD" id="cd06225">
    <property type="entry name" value="HAMP"/>
    <property type="match status" value="1"/>
</dbReference>
<dbReference type="CDD" id="cd00075">
    <property type="entry name" value="HATPase"/>
    <property type="match status" value="1"/>
</dbReference>
<dbReference type="Gene3D" id="1.10.287.130">
    <property type="match status" value="1"/>
</dbReference>
<dbReference type="PANTHER" id="PTHR45453">
    <property type="entry name" value="PHOSPHATE REGULON SENSOR PROTEIN PHOR"/>
    <property type="match status" value="1"/>
</dbReference>
<dbReference type="GO" id="GO:0000155">
    <property type="term" value="F:phosphorelay sensor kinase activity"/>
    <property type="evidence" value="ECO:0007669"/>
    <property type="project" value="InterPro"/>
</dbReference>
<dbReference type="Pfam" id="PF23846">
    <property type="entry name" value="Cache_WalK"/>
    <property type="match status" value="1"/>
</dbReference>
<dbReference type="SMART" id="SM00091">
    <property type="entry name" value="PAS"/>
    <property type="match status" value="1"/>
</dbReference>
<comment type="caution">
    <text evidence="16">The sequence shown here is derived from an EMBL/GenBank/DDBJ whole genome shotgun (WGS) entry which is preliminary data.</text>
</comment>
<dbReference type="FunFam" id="1.10.287.130:FF:000001">
    <property type="entry name" value="Two-component sensor histidine kinase"/>
    <property type="match status" value="1"/>
</dbReference>
<feature type="transmembrane region" description="Helical" evidence="12">
    <location>
        <begin position="181"/>
        <end position="200"/>
    </location>
</feature>
<keyword evidence="6" id="KW-0808">Transferase</keyword>
<evidence type="ECO:0000256" key="2">
    <source>
        <dbReference type="ARBA" id="ARBA00004651"/>
    </source>
</evidence>
<dbReference type="SUPFAM" id="SSF158472">
    <property type="entry name" value="HAMP domain-like"/>
    <property type="match status" value="1"/>
</dbReference>
<dbReference type="Pfam" id="PF00512">
    <property type="entry name" value="HisKA"/>
    <property type="match status" value="1"/>
</dbReference>
<dbReference type="FunFam" id="3.30.565.10:FF:000006">
    <property type="entry name" value="Sensor histidine kinase WalK"/>
    <property type="match status" value="1"/>
</dbReference>
<dbReference type="InterPro" id="IPR049814">
    <property type="entry name" value="Resp_reg_WalK"/>
</dbReference>
<reference evidence="16 17" key="1">
    <citation type="submission" date="2019-03" db="EMBL/GenBank/DDBJ databases">
        <title>Genomic Encyclopedia of Type Strains, Phase IV (KMG-IV): sequencing the most valuable type-strain genomes for metagenomic binning, comparative biology and taxonomic classification.</title>
        <authorList>
            <person name="Goeker M."/>
        </authorList>
    </citation>
    <scope>NUCLEOTIDE SEQUENCE [LARGE SCALE GENOMIC DNA]</scope>
    <source>
        <strain evidence="16 17">DSM 23802</strain>
    </source>
</reference>
<dbReference type="PROSITE" id="PS50112">
    <property type="entry name" value="PAS"/>
    <property type="match status" value="1"/>
</dbReference>
<feature type="domain" description="HAMP" evidence="15">
    <location>
        <begin position="202"/>
        <end position="254"/>
    </location>
</feature>
<comment type="catalytic activity">
    <reaction evidence="1">
        <text>ATP + protein L-histidine = ADP + protein N-phospho-L-histidine.</text>
        <dbReference type="EC" id="2.7.13.3"/>
    </reaction>
</comment>
<dbReference type="InterPro" id="IPR003660">
    <property type="entry name" value="HAMP_dom"/>
</dbReference>
<dbReference type="OrthoDB" id="9813151at2"/>
<dbReference type="AlphaFoldDB" id="A0A4R3KCI4"/>
<dbReference type="Pfam" id="PF02518">
    <property type="entry name" value="HATPase_c"/>
    <property type="match status" value="1"/>
</dbReference>
<dbReference type="PANTHER" id="PTHR45453:SF1">
    <property type="entry name" value="PHOSPHATE REGULON SENSOR PROTEIN PHOR"/>
    <property type="match status" value="1"/>
</dbReference>
<organism evidence="16 17">
    <name type="scientific">Tepidibacillus fermentans</name>
    <dbReference type="NCBI Taxonomy" id="1281767"/>
    <lineage>
        <taxon>Bacteria</taxon>
        <taxon>Bacillati</taxon>
        <taxon>Bacillota</taxon>
        <taxon>Bacilli</taxon>
        <taxon>Bacillales</taxon>
        <taxon>Bacillaceae</taxon>
        <taxon>Tepidibacillus</taxon>
    </lineage>
</organism>
<dbReference type="EMBL" id="SMAB01000015">
    <property type="protein sequence ID" value="TCS80785.1"/>
    <property type="molecule type" value="Genomic_DNA"/>
</dbReference>
<feature type="transmembrane region" description="Helical" evidence="12">
    <location>
        <begin position="12"/>
        <end position="34"/>
    </location>
</feature>
<evidence type="ECO:0000256" key="5">
    <source>
        <dbReference type="ARBA" id="ARBA00022553"/>
    </source>
</evidence>
<dbReference type="PROSITE" id="PS50885">
    <property type="entry name" value="HAMP"/>
    <property type="match status" value="1"/>
</dbReference>
<dbReference type="SUPFAM" id="SSF55874">
    <property type="entry name" value="ATPase domain of HSP90 chaperone/DNA topoisomerase II/histidine kinase"/>
    <property type="match status" value="1"/>
</dbReference>
<dbReference type="SMART" id="SM00304">
    <property type="entry name" value="HAMP"/>
    <property type="match status" value="1"/>
</dbReference>
<keyword evidence="12" id="KW-1133">Transmembrane helix</keyword>
<dbReference type="InterPro" id="IPR004358">
    <property type="entry name" value="Sig_transdc_His_kin-like_C"/>
</dbReference>
<sequence>MGKTKFFQSIQWKIVVIYILLILISMQIIGIYFIRSLEAYYIGNFNETLNTQANLLAVNLEKYLIDEKKDDLEKREDINNLVEHLFALDGADVSIIDSNGIILGTTKKTNLNIIGQKIYQIDVSRALLGTRSETVRIDEKTGNRIKFLAIPIHHEQNTIGAVFMTASIEEVYKTVYRISNILVTATLIALVFTATLGFFLSRTIIRPIQEITKQAVAITEGDFNQRVKIYGEDEIGRLGSTFNQMAKKLKEAIDQNQEEREKLSSILTHMSDGVIATNEQGKILVVNQGALDLLGISEEQIKGHTLTDIFPKIMFPISEENLIYPYSNDQETKLLRMTLNKIHHFHEGKISLIIVLRDVTKEENLEQMRKDFVANVSHELRTPLTTLKSYLEALDEGAIEDPELAHRFIKVTRYETDRMIRLVNDLLQLSRLDEKKIKLKRSLVSVREMIEDVIDRFSFQARQRSIELTLDLPDYLPTIELDRDQIDQVLDNLISNAIKYTGDQGKVRVIARLKQNRLFIEVEDTGIGIPKKHLSRLFERFYRVDKARSRELGGTGLGLAIAHEIIKAHHGEIEVESEVGKGTKVRFFIPITTTKED</sequence>
<evidence type="ECO:0000256" key="1">
    <source>
        <dbReference type="ARBA" id="ARBA00000085"/>
    </source>
</evidence>
<name>A0A4R3KCI4_9BACI</name>
<keyword evidence="11 12" id="KW-0472">Membrane</keyword>
<evidence type="ECO:0000313" key="17">
    <source>
        <dbReference type="Proteomes" id="UP000295788"/>
    </source>
</evidence>
<keyword evidence="5" id="KW-0597">Phosphoprotein</keyword>
<evidence type="ECO:0000256" key="3">
    <source>
        <dbReference type="ARBA" id="ARBA00012438"/>
    </source>
</evidence>
<dbReference type="CDD" id="cd00082">
    <property type="entry name" value="HisKA"/>
    <property type="match status" value="1"/>
</dbReference>
<evidence type="ECO:0000256" key="12">
    <source>
        <dbReference type="SAM" id="Phobius"/>
    </source>
</evidence>
<dbReference type="NCBIfam" id="TIGR00229">
    <property type="entry name" value="sensory_box"/>
    <property type="match status" value="1"/>
</dbReference>
<dbReference type="InterPro" id="IPR000014">
    <property type="entry name" value="PAS"/>
</dbReference>
<evidence type="ECO:0000256" key="6">
    <source>
        <dbReference type="ARBA" id="ARBA00022679"/>
    </source>
</evidence>
<dbReference type="InterPro" id="IPR035965">
    <property type="entry name" value="PAS-like_dom_sf"/>
</dbReference>
<dbReference type="InterPro" id="IPR036097">
    <property type="entry name" value="HisK_dim/P_sf"/>
</dbReference>
<dbReference type="InterPro" id="IPR036890">
    <property type="entry name" value="HATPase_C_sf"/>
</dbReference>
<dbReference type="EC" id="2.7.13.3" evidence="3"/>
<dbReference type="SUPFAM" id="SSF55785">
    <property type="entry name" value="PYP-like sensor domain (PAS domain)"/>
    <property type="match status" value="1"/>
</dbReference>
<dbReference type="PROSITE" id="PS50109">
    <property type="entry name" value="HIS_KIN"/>
    <property type="match status" value="1"/>
</dbReference>
<keyword evidence="9" id="KW-0067">ATP-binding</keyword>
<feature type="domain" description="Histidine kinase" evidence="13">
    <location>
        <begin position="375"/>
        <end position="593"/>
    </location>
</feature>
<evidence type="ECO:0000256" key="10">
    <source>
        <dbReference type="ARBA" id="ARBA00023012"/>
    </source>
</evidence>
<dbReference type="GO" id="GO:0005524">
    <property type="term" value="F:ATP binding"/>
    <property type="evidence" value="ECO:0007669"/>
    <property type="project" value="UniProtKB-KW"/>
</dbReference>
<comment type="subcellular location">
    <subcellularLocation>
        <location evidence="2">Cell membrane</location>
        <topology evidence="2">Multi-pass membrane protein</topology>
    </subcellularLocation>
</comment>
<evidence type="ECO:0000256" key="4">
    <source>
        <dbReference type="ARBA" id="ARBA00022475"/>
    </source>
</evidence>
<dbReference type="SUPFAM" id="SSF47384">
    <property type="entry name" value="Homodimeric domain of signal transducing histidine kinase"/>
    <property type="match status" value="1"/>
</dbReference>
<gene>
    <name evidence="16" type="ORF">EDD72_1159</name>
</gene>
<evidence type="ECO:0000256" key="11">
    <source>
        <dbReference type="ARBA" id="ARBA00023136"/>
    </source>
</evidence>
<keyword evidence="17" id="KW-1185">Reference proteome</keyword>
<evidence type="ECO:0000259" key="14">
    <source>
        <dbReference type="PROSITE" id="PS50112"/>
    </source>
</evidence>
<dbReference type="GO" id="GO:0005886">
    <property type="term" value="C:plasma membrane"/>
    <property type="evidence" value="ECO:0007669"/>
    <property type="project" value="UniProtKB-SubCell"/>
</dbReference>
<proteinExistence type="predicted"/>
<dbReference type="InterPro" id="IPR057640">
    <property type="entry name" value="Cache_WalK"/>
</dbReference>
<dbReference type="Gene3D" id="3.30.450.20">
    <property type="entry name" value="PAS domain"/>
    <property type="match status" value="2"/>
</dbReference>
<accession>A0A4R3KCI4</accession>
<evidence type="ECO:0000259" key="15">
    <source>
        <dbReference type="PROSITE" id="PS50885"/>
    </source>
</evidence>
<dbReference type="Pfam" id="PF00672">
    <property type="entry name" value="HAMP"/>
    <property type="match status" value="1"/>
</dbReference>
<dbReference type="GO" id="GO:0004721">
    <property type="term" value="F:phosphoprotein phosphatase activity"/>
    <property type="evidence" value="ECO:0007669"/>
    <property type="project" value="TreeGrafter"/>
</dbReference>
<evidence type="ECO:0000256" key="7">
    <source>
        <dbReference type="ARBA" id="ARBA00022741"/>
    </source>
</evidence>
<dbReference type="InterPro" id="IPR050351">
    <property type="entry name" value="BphY/WalK/GraS-like"/>
</dbReference>
<keyword evidence="10" id="KW-0902">Two-component regulatory system</keyword>
<feature type="domain" description="PAS" evidence="14">
    <location>
        <begin position="259"/>
        <end position="342"/>
    </location>
</feature>
<keyword evidence="12" id="KW-0812">Transmembrane</keyword>
<evidence type="ECO:0000256" key="9">
    <source>
        <dbReference type="ARBA" id="ARBA00022840"/>
    </source>
</evidence>
<dbReference type="SMART" id="SM00387">
    <property type="entry name" value="HATPase_c"/>
    <property type="match status" value="1"/>
</dbReference>
<keyword evidence="4" id="KW-1003">Cell membrane</keyword>
<evidence type="ECO:0000256" key="8">
    <source>
        <dbReference type="ARBA" id="ARBA00022777"/>
    </source>
</evidence>
<dbReference type="RefSeq" id="WP_132769573.1">
    <property type="nucleotide sequence ID" value="NZ_SMAB01000015.1"/>
</dbReference>
<dbReference type="Gene3D" id="1.10.8.500">
    <property type="entry name" value="HAMP domain in histidine kinase"/>
    <property type="match status" value="1"/>
</dbReference>
<dbReference type="NCBIfam" id="NF033092">
    <property type="entry name" value="HK_WalK"/>
    <property type="match status" value="1"/>
</dbReference>
<evidence type="ECO:0000313" key="16">
    <source>
        <dbReference type="EMBL" id="TCS80785.1"/>
    </source>
</evidence>
<dbReference type="Pfam" id="PF13426">
    <property type="entry name" value="PAS_9"/>
    <property type="match status" value="1"/>
</dbReference>
<dbReference type="GO" id="GO:0016036">
    <property type="term" value="P:cellular response to phosphate starvation"/>
    <property type="evidence" value="ECO:0007669"/>
    <property type="project" value="TreeGrafter"/>
</dbReference>
<dbReference type="CDD" id="cd00130">
    <property type="entry name" value="PAS"/>
    <property type="match status" value="1"/>
</dbReference>
<dbReference type="InterPro" id="IPR003594">
    <property type="entry name" value="HATPase_dom"/>
</dbReference>